<dbReference type="Pfam" id="PF25989">
    <property type="entry name" value="YknX_C"/>
    <property type="match status" value="1"/>
</dbReference>
<feature type="coiled-coil region" evidence="2">
    <location>
        <begin position="100"/>
        <end position="143"/>
    </location>
</feature>
<dbReference type="InterPro" id="IPR058792">
    <property type="entry name" value="Beta-barrel_RND_2"/>
</dbReference>
<dbReference type="PANTHER" id="PTHR30469">
    <property type="entry name" value="MULTIDRUG RESISTANCE PROTEIN MDTA"/>
    <property type="match status" value="1"/>
</dbReference>
<organism evidence="6 7">
    <name type="scientific">Pseudoalteromonas aurantia 208</name>
    <dbReference type="NCBI Taxonomy" id="1314867"/>
    <lineage>
        <taxon>Bacteria</taxon>
        <taxon>Pseudomonadati</taxon>
        <taxon>Pseudomonadota</taxon>
        <taxon>Gammaproteobacteria</taxon>
        <taxon>Alteromonadales</taxon>
        <taxon>Pseudoalteromonadaceae</taxon>
        <taxon>Pseudoalteromonas</taxon>
    </lineage>
</organism>
<reference evidence="6 7" key="1">
    <citation type="submission" date="2015-03" db="EMBL/GenBank/DDBJ databases">
        <title>Genome sequence of Pseudoalteromonas aurantia.</title>
        <authorList>
            <person name="Xie B.-B."/>
            <person name="Rong J.-C."/>
            <person name="Qin Q.-L."/>
            <person name="Zhang Y.-Z."/>
        </authorList>
    </citation>
    <scope>NUCLEOTIDE SEQUENCE [LARGE SCALE GENOMIC DNA]</scope>
    <source>
        <strain evidence="6 7">208</strain>
    </source>
</reference>
<dbReference type="Pfam" id="PF25954">
    <property type="entry name" value="Beta-barrel_RND_2"/>
    <property type="match status" value="1"/>
</dbReference>
<accession>A0ABR9E5K1</accession>
<feature type="domain" description="CusB-like beta-barrel" evidence="4">
    <location>
        <begin position="202"/>
        <end position="274"/>
    </location>
</feature>
<keyword evidence="3" id="KW-0812">Transmembrane</keyword>
<dbReference type="Gene3D" id="2.40.30.170">
    <property type="match status" value="1"/>
</dbReference>
<dbReference type="Gene3D" id="2.40.50.100">
    <property type="match status" value="1"/>
</dbReference>
<evidence type="ECO:0000313" key="7">
    <source>
        <dbReference type="Proteomes" id="UP000615755"/>
    </source>
</evidence>
<dbReference type="SUPFAM" id="SSF111369">
    <property type="entry name" value="HlyD-like secretion proteins"/>
    <property type="match status" value="1"/>
</dbReference>
<evidence type="ECO:0000313" key="6">
    <source>
        <dbReference type="EMBL" id="MBE0366271.1"/>
    </source>
</evidence>
<dbReference type="NCBIfam" id="TIGR01730">
    <property type="entry name" value="RND_mfp"/>
    <property type="match status" value="1"/>
</dbReference>
<keyword evidence="7" id="KW-1185">Reference proteome</keyword>
<feature type="domain" description="YknX-like C-terminal permuted SH3-like" evidence="5">
    <location>
        <begin position="281"/>
        <end position="348"/>
    </location>
</feature>
<gene>
    <name evidence="6" type="ORF">PAUR_a3241</name>
</gene>
<dbReference type="InterPro" id="IPR058637">
    <property type="entry name" value="YknX-like_C"/>
</dbReference>
<evidence type="ECO:0000256" key="1">
    <source>
        <dbReference type="ARBA" id="ARBA00009477"/>
    </source>
</evidence>
<evidence type="ECO:0000259" key="4">
    <source>
        <dbReference type="Pfam" id="PF25954"/>
    </source>
</evidence>
<dbReference type="Gene3D" id="2.40.420.20">
    <property type="match status" value="1"/>
</dbReference>
<comment type="caution">
    <text evidence="6">The sequence shown here is derived from an EMBL/GenBank/DDBJ whole genome shotgun (WGS) entry which is preliminary data.</text>
</comment>
<dbReference type="PANTHER" id="PTHR30469:SF16">
    <property type="entry name" value="HAE1 FAMILY EFFLUX PUMP MFP COMPONENT"/>
    <property type="match status" value="1"/>
</dbReference>
<evidence type="ECO:0000256" key="2">
    <source>
        <dbReference type="SAM" id="Coils"/>
    </source>
</evidence>
<dbReference type="Gene3D" id="1.10.287.470">
    <property type="entry name" value="Helix hairpin bin"/>
    <property type="match status" value="1"/>
</dbReference>
<keyword evidence="3" id="KW-1133">Transmembrane helix</keyword>
<name>A0ABR9E5K1_9GAMM</name>
<sequence length="351" mass="38733">MYAQQSGKALFPFIILVLICITGYLYLPTSQGKPTNIKPNTIVVSTITAEEQSRIISVAAVGNARANQAIDIISSQDDYVTQIYFADGDSIQRDQKLVQLLDAEEQLAVEELNIQLKEQQRQLSRLNELAKTQSAARSALEEQRSVADALFTQLQSAKVKLAQMTIKAPFDGVLGKKLISTGSFVDSNTSITTLDDISVIKVDFQVPEKYLGQLKKGMTVTAISDAYRHTSFNGYVSHIDPRINETTRSVQVTADFANNNAQLRPGMLLQITLELRALTAIMLPEKSIIPRKDQHFIYIVDDQDKAQLTNVELHTRFNGWVAVSKGVNIGQKVVTEGTTKIRSGSSVTEKG</sequence>
<dbReference type="RefSeq" id="WP_192505839.1">
    <property type="nucleotide sequence ID" value="NZ_AQGV01000009.1"/>
</dbReference>
<proteinExistence type="inferred from homology"/>
<comment type="similarity">
    <text evidence="1">Belongs to the membrane fusion protein (MFP) (TC 8.A.1) family.</text>
</comment>
<dbReference type="Proteomes" id="UP000615755">
    <property type="component" value="Unassembled WGS sequence"/>
</dbReference>
<evidence type="ECO:0000256" key="3">
    <source>
        <dbReference type="SAM" id="Phobius"/>
    </source>
</evidence>
<dbReference type="InterPro" id="IPR006143">
    <property type="entry name" value="RND_pump_MFP"/>
</dbReference>
<keyword evidence="3" id="KW-0472">Membrane</keyword>
<feature type="transmembrane region" description="Helical" evidence="3">
    <location>
        <begin position="9"/>
        <end position="27"/>
    </location>
</feature>
<evidence type="ECO:0008006" key="8">
    <source>
        <dbReference type="Google" id="ProtNLM"/>
    </source>
</evidence>
<dbReference type="EMBL" id="AQGV01000009">
    <property type="protein sequence ID" value="MBE0366271.1"/>
    <property type="molecule type" value="Genomic_DNA"/>
</dbReference>
<keyword evidence="2" id="KW-0175">Coiled coil</keyword>
<evidence type="ECO:0000259" key="5">
    <source>
        <dbReference type="Pfam" id="PF25989"/>
    </source>
</evidence>
<protein>
    <recommendedName>
        <fullName evidence="8">Efflux transporter periplasmic adaptor subunit</fullName>
    </recommendedName>
</protein>